<dbReference type="PROSITE" id="PS50949">
    <property type="entry name" value="HTH_GNTR"/>
    <property type="match status" value="1"/>
</dbReference>
<dbReference type="InterPro" id="IPR036388">
    <property type="entry name" value="WH-like_DNA-bd_sf"/>
</dbReference>
<keyword evidence="3" id="KW-0804">Transcription</keyword>
<dbReference type="PROSITE" id="PS00414">
    <property type="entry name" value="PROFILIN"/>
    <property type="match status" value="1"/>
</dbReference>
<feature type="domain" description="HTH gntR-type" evidence="4">
    <location>
        <begin position="1"/>
        <end position="69"/>
    </location>
</feature>
<sequence length="239" mass="26344">MAIWQGISDTLVKEIEGGVLESGGRLPGDVELATRFGVNRHTVRRALSHLQALGLVRSERGRGTFVVDDAIAYRIGTQARFEQNLLENMRVPTRQVLSVITYPAPTAIAHQLQIKAGSPIQTVTLLGEANGVPVHQALIHFPVERFPDVGQVLSRIPLGQSLPLSLSELVAELGVKTFRRKTARIRCRLPEAEEARHLKMSAQDPVFQLDILNVDDADVPVFFGTTAYCGSRVDFILDY</sequence>
<accession>A0ABU0JLQ0</accession>
<keyword evidence="6" id="KW-1185">Reference proteome</keyword>
<dbReference type="PANTHER" id="PTHR44846">
    <property type="entry name" value="MANNOSYL-D-GLYCERATE TRANSPORT/METABOLISM SYSTEM REPRESSOR MNGR-RELATED"/>
    <property type="match status" value="1"/>
</dbReference>
<dbReference type="RefSeq" id="WP_307286131.1">
    <property type="nucleotide sequence ID" value="NZ_JAUSVX010000031.1"/>
</dbReference>
<dbReference type="Gene3D" id="3.40.1410.10">
    <property type="entry name" value="Chorismate lyase-like"/>
    <property type="match status" value="1"/>
</dbReference>
<evidence type="ECO:0000313" key="6">
    <source>
        <dbReference type="Proteomes" id="UP001242480"/>
    </source>
</evidence>
<dbReference type="Gene3D" id="1.10.10.10">
    <property type="entry name" value="Winged helix-like DNA-binding domain superfamily/Winged helix DNA-binding domain"/>
    <property type="match status" value="1"/>
</dbReference>
<protein>
    <submittedName>
        <fullName evidence="5">GntR family phosphonate transport system transcriptional regulator</fullName>
    </submittedName>
</protein>
<dbReference type="InterPro" id="IPR012702">
    <property type="entry name" value="CP_lyase_PhnF"/>
</dbReference>
<gene>
    <name evidence="5" type="ORF">QO011_008260</name>
</gene>
<evidence type="ECO:0000256" key="2">
    <source>
        <dbReference type="ARBA" id="ARBA00023125"/>
    </source>
</evidence>
<dbReference type="EMBL" id="JAUSVX010000031">
    <property type="protein sequence ID" value="MDQ0475218.1"/>
    <property type="molecule type" value="Genomic_DNA"/>
</dbReference>
<dbReference type="PRINTS" id="PR00035">
    <property type="entry name" value="HTHGNTR"/>
</dbReference>
<comment type="caution">
    <text evidence="5">The sequence shown here is derived from an EMBL/GenBank/DDBJ whole genome shotgun (WGS) entry which is preliminary data.</text>
</comment>
<dbReference type="InterPro" id="IPR000524">
    <property type="entry name" value="Tscrpt_reg_HTH_GntR"/>
</dbReference>
<dbReference type="Pfam" id="PF00392">
    <property type="entry name" value="GntR"/>
    <property type="match status" value="1"/>
</dbReference>
<dbReference type="NCBIfam" id="TIGR02325">
    <property type="entry name" value="C_P_lyase_phnF"/>
    <property type="match status" value="1"/>
</dbReference>
<dbReference type="SMART" id="SM00866">
    <property type="entry name" value="UTRA"/>
    <property type="match status" value="1"/>
</dbReference>
<dbReference type="InterPro" id="IPR028978">
    <property type="entry name" value="Chorismate_lyase_/UTRA_dom_sf"/>
</dbReference>
<reference evidence="5 6" key="1">
    <citation type="submission" date="2023-07" db="EMBL/GenBank/DDBJ databases">
        <title>Genomic Encyclopedia of Type Strains, Phase IV (KMG-IV): sequencing the most valuable type-strain genomes for metagenomic binning, comparative biology and taxonomic classification.</title>
        <authorList>
            <person name="Goeker M."/>
        </authorList>
    </citation>
    <scope>NUCLEOTIDE SEQUENCE [LARGE SCALE GENOMIC DNA]</scope>
    <source>
        <strain evidence="5 6">DSM 19619</strain>
    </source>
</reference>
<keyword evidence="2" id="KW-0238">DNA-binding</keyword>
<dbReference type="SUPFAM" id="SSF64288">
    <property type="entry name" value="Chorismate lyase-like"/>
    <property type="match status" value="1"/>
</dbReference>
<keyword evidence="1" id="KW-0805">Transcription regulation</keyword>
<dbReference type="InterPro" id="IPR027310">
    <property type="entry name" value="Profilin_CS"/>
</dbReference>
<dbReference type="Pfam" id="PF07702">
    <property type="entry name" value="UTRA"/>
    <property type="match status" value="1"/>
</dbReference>
<dbReference type="InterPro" id="IPR036390">
    <property type="entry name" value="WH_DNA-bd_sf"/>
</dbReference>
<evidence type="ECO:0000313" key="5">
    <source>
        <dbReference type="EMBL" id="MDQ0475218.1"/>
    </source>
</evidence>
<dbReference type="CDD" id="cd07377">
    <property type="entry name" value="WHTH_GntR"/>
    <property type="match status" value="1"/>
</dbReference>
<dbReference type="SMART" id="SM00345">
    <property type="entry name" value="HTH_GNTR"/>
    <property type="match status" value="1"/>
</dbReference>
<evidence type="ECO:0000256" key="3">
    <source>
        <dbReference type="ARBA" id="ARBA00023163"/>
    </source>
</evidence>
<name>A0ABU0JLQ0_9HYPH</name>
<dbReference type="InterPro" id="IPR011663">
    <property type="entry name" value="UTRA"/>
</dbReference>
<evidence type="ECO:0000259" key="4">
    <source>
        <dbReference type="PROSITE" id="PS50949"/>
    </source>
</evidence>
<dbReference type="PANTHER" id="PTHR44846:SF1">
    <property type="entry name" value="MANNOSYL-D-GLYCERATE TRANSPORT_METABOLISM SYSTEM REPRESSOR MNGR-RELATED"/>
    <property type="match status" value="1"/>
</dbReference>
<proteinExistence type="predicted"/>
<organism evidence="5 6">
    <name type="scientific">Labrys wisconsinensis</name>
    <dbReference type="NCBI Taxonomy" id="425677"/>
    <lineage>
        <taxon>Bacteria</taxon>
        <taxon>Pseudomonadati</taxon>
        <taxon>Pseudomonadota</taxon>
        <taxon>Alphaproteobacteria</taxon>
        <taxon>Hyphomicrobiales</taxon>
        <taxon>Xanthobacteraceae</taxon>
        <taxon>Labrys</taxon>
    </lineage>
</organism>
<dbReference type="InterPro" id="IPR050679">
    <property type="entry name" value="Bact_HTH_transcr_reg"/>
</dbReference>
<dbReference type="SUPFAM" id="SSF46785">
    <property type="entry name" value="Winged helix' DNA-binding domain"/>
    <property type="match status" value="1"/>
</dbReference>
<evidence type="ECO:0000256" key="1">
    <source>
        <dbReference type="ARBA" id="ARBA00023015"/>
    </source>
</evidence>
<dbReference type="Proteomes" id="UP001242480">
    <property type="component" value="Unassembled WGS sequence"/>
</dbReference>